<dbReference type="GO" id="GO:0008483">
    <property type="term" value="F:transaminase activity"/>
    <property type="evidence" value="ECO:0007669"/>
    <property type="project" value="InterPro"/>
</dbReference>
<gene>
    <name evidence="4" type="ORF">K444DRAFT_616046</name>
</gene>
<organism evidence="4 5">
    <name type="scientific">Hyaloscypha bicolor E</name>
    <dbReference type="NCBI Taxonomy" id="1095630"/>
    <lineage>
        <taxon>Eukaryota</taxon>
        <taxon>Fungi</taxon>
        <taxon>Dikarya</taxon>
        <taxon>Ascomycota</taxon>
        <taxon>Pezizomycotina</taxon>
        <taxon>Leotiomycetes</taxon>
        <taxon>Helotiales</taxon>
        <taxon>Hyaloscyphaceae</taxon>
        <taxon>Hyaloscypha</taxon>
        <taxon>Hyaloscypha bicolor</taxon>
    </lineage>
</organism>
<name>A0A2J6SZQ4_9HELO</name>
<evidence type="ECO:0000313" key="4">
    <source>
        <dbReference type="EMBL" id="PMD56239.1"/>
    </source>
</evidence>
<evidence type="ECO:0000313" key="5">
    <source>
        <dbReference type="Proteomes" id="UP000235371"/>
    </source>
</evidence>
<dbReference type="GO" id="GO:0030170">
    <property type="term" value="F:pyridoxal phosphate binding"/>
    <property type="evidence" value="ECO:0007669"/>
    <property type="project" value="InterPro"/>
</dbReference>
<sequence length="350" mass="38384">MEAAMKLARQYHLELSPDSPRLNFIARKGSWHGCTLAALSLGDFTPRKEIFRSILHNNVTHVSPCHPYRDLRDGETTEEYVARLAQELEDEFQRLGPHTVCAFVVEPMVGTALGCVVALPGYLQAMKDVCHRHGALIIFDEIMCGMGRTGSVHAWQHDDVVPDILAVGKGLAAGYGTVSALLLHQGVIEGMRAGTATFEHGQTYQCHPLDAVAALEVQRIIQEQGLIQNAHKMGELFGALLKKRFLSHPHVGDVRGRGLFWSIEFVADKATKTPFDPKLNIARRFRMRGLEKGYDVCLFSAQGCAGGTTGDHFLLAPPYTITSADAEEIVVRAGRAVDSVFAELQIFPAA</sequence>
<dbReference type="Proteomes" id="UP000235371">
    <property type="component" value="Unassembled WGS sequence"/>
</dbReference>
<accession>A0A2J6SZQ4</accession>
<dbReference type="PROSITE" id="PS00600">
    <property type="entry name" value="AA_TRANSFER_CLASS_3"/>
    <property type="match status" value="1"/>
</dbReference>
<dbReference type="Gene3D" id="3.90.1150.10">
    <property type="entry name" value="Aspartate Aminotransferase, domain 1"/>
    <property type="match status" value="1"/>
</dbReference>
<dbReference type="RefSeq" id="XP_024733143.1">
    <property type="nucleotide sequence ID" value="XM_024880845.1"/>
</dbReference>
<evidence type="ECO:0000256" key="3">
    <source>
        <dbReference type="RuleBase" id="RU003560"/>
    </source>
</evidence>
<evidence type="ECO:0000256" key="1">
    <source>
        <dbReference type="ARBA" id="ARBA00008954"/>
    </source>
</evidence>
<comment type="similarity">
    <text evidence="1 3">Belongs to the class-III pyridoxal-phosphate-dependent aminotransferase family.</text>
</comment>
<dbReference type="OrthoDB" id="5419315at2759"/>
<evidence type="ECO:0000256" key="2">
    <source>
        <dbReference type="ARBA" id="ARBA00022898"/>
    </source>
</evidence>
<dbReference type="InParanoid" id="A0A2J6SZQ4"/>
<keyword evidence="2 3" id="KW-0663">Pyridoxal phosphate</keyword>
<dbReference type="InterPro" id="IPR049704">
    <property type="entry name" value="Aminotrans_3_PPA_site"/>
</dbReference>
<dbReference type="GeneID" id="36588922"/>
<dbReference type="PANTHER" id="PTHR43094:SF1">
    <property type="entry name" value="AMINOTRANSFERASE CLASS-III"/>
    <property type="match status" value="1"/>
</dbReference>
<protein>
    <submittedName>
        <fullName evidence="4">PLP-dependent transferase</fullName>
    </submittedName>
</protein>
<dbReference type="SUPFAM" id="SSF53383">
    <property type="entry name" value="PLP-dependent transferases"/>
    <property type="match status" value="1"/>
</dbReference>
<dbReference type="AlphaFoldDB" id="A0A2J6SZQ4"/>
<dbReference type="STRING" id="1095630.A0A2J6SZQ4"/>
<keyword evidence="4" id="KW-0808">Transferase</keyword>
<reference evidence="4 5" key="1">
    <citation type="submission" date="2016-04" db="EMBL/GenBank/DDBJ databases">
        <title>A degradative enzymes factory behind the ericoid mycorrhizal symbiosis.</title>
        <authorList>
            <consortium name="DOE Joint Genome Institute"/>
            <person name="Martino E."/>
            <person name="Morin E."/>
            <person name="Grelet G."/>
            <person name="Kuo A."/>
            <person name="Kohler A."/>
            <person name="Daghino S."/>
            <person name="Barry K."/>
            <person name="Choi C."/>
            <person name="Cichocki N."/>
            <person name="Clum A."/>
            <person name="Copeland A."/>
            <person name="Hainaut M."/>
            <person name="Haridas S."/>
            <person name="Labutti K."/>
            <person name="Lindquist E."/>
            <person name="Lipzen A."/>
            <person name="Khouja H.-R."/>
            <person name="Murat C."/>
            <person name="Ohm R."/>
            <person name="Olson A."/>
            <person name="Spatafora J."/>
            <person name="Veneault-Fourrey C."/>
            <person name="Henrissat B."/>
            <person name="Grigoriev I."/>
            <person name="Martin F."/>
            <person name="Perotto S."/>
        </authorList>
    </citation>
    <scope>NUCLEOTIDE SEQUENCE [LARGE SCALE GENOMIC DNA]</scope>
    <source>
        <strain evidence="4 5">E</strain>
    </source>
</reference>
<dbReference type="InterPro" id="IPR005814">
    <property type="entry name" value="Aminotrans_3"/>
</dbReference>
<proteinExistence type="inferred from homology"/>
<dbReference type="InterPro" id="IPR015422">
    <property type="entry name" value="PyrdxlP-dep_Trfase_small"/>
</dbReference>
<dbReference type="GO" id="GO:0005829">
    <property type="term" value="C:cytosol"/>
    <property type="evidence" value="ECO:0007669"/>
    <property type="project" value="TreeGrafter"/>
</dbReference>
<dbReference type="InterPro" id="IPR015421">
    <property type="entry name" value="PyrdxlP-dep_Trfase_major"/>
</dbReference>
<dbReference type="Pfam" id="PF00202">
    <property type="entry name" value="Aminotran_3"/>
    <property type="match status" value="1"/>
</dbReference>
<dbReference type="InterPro" id="IPR015424">
    <property type="entry name" value="PyrdxlP-dep_Trfase"/>
</dbReference>
<dbReference type="EMBL" id="KZ613848">
    <property type="protein sequence ID" value="PMD56239.1"/>
    <property type="molecule type" value="Genomic_DNA"/>
</dbReference>
<keyword evidence="5" id="KW-1185">Reference proteome</keyword>
<dbReference type="Gene3D" id="3.40.640.10">
    <property type="entry name" value="Type I PLP-dependent aspartate aminotransferase-like (Major domain)"/>
    <property type="match status" value="1"/>
</dbReference>
<dbReference type="PANTHER" id="PTHR43094">
    <property type="entry name" value="AMINOTRANSFERASE"/>
    <property type="match status" value="1"/>
</dbReference>